<evidence type="ECO:0000256" key="1">
    <source>
        <dbReference type="ARBA" id="ARBA00022679"/>
    </source>
</evidence>
<dbReference type="SUPFAM" id="SSF53613">
    <property type="entry name" value="Ribokinase-like"/>
    <property type="match status" value="1"/>
</dbReference>
<keyword evidence="1" id="KW-0808">Transferase</keyword>
<dbReference type="InterPro" id="IPR011611">
    <property type="entry name" value="PfkB_dom"/>
</dbReference>
<dbReference type="PRINTS" id="PR00990">
    <property type="entry name" value="RIBOKINASE"/>
</dbReference>
<protein>
    <submittedName>
        <fullName evidence="4">Ribokinase</fullName>
    </submittedName>
</protein>
<dbReference type="EMBL" id="FLUO01000001">
    <property type="protein sequence ID" value="SBW06571.1"/>
    <property type="molecule type" value="Genomic_DNA"/>
</dbReference>
<dbReference type="Pfam" id="PF00294">
    <property type="entry name" value="PfkB"/>
    <property type="match status" value="1"/>
</dbReference>
<accession>A0A212K4C9</accession>
<dbReference type="Gene3D" id="3.40.1190.20">
    <property type="match status" value="1"/>
</dbReference>
<proteinExistence type="predicted"/>
<dbReference type="GO" id="GO:0016301">
    <property type="term" value="F:kinase activity"/>
    <property type="evidence" value="ECO:0007669"/>
    <property type="project" value="UniProtKB-KW"/>
</dbReference>
<dbReference type="AlphaFoldDB" id="A0A212K4C9"/>
<sequence length="361" mass="38069">MRVLTLGGAMIDTIAIISSDRIERMAMSNADSSYLLLEEGTKIEAQDVSTHCGGGGINAAVAMARLGLDVATLVKLGRDQRAETLLTSLMAEGVSTRWVVRDGRAPTGASVLISSHDRNAGVFTFRGANTLLEAADLREEAFGVDVVYVSNLSNKSAEMFPHIVETAKRNRALVAVNPGLRQLSAYWPTVEALLPKIDVLAINRTEAATIVPHLVARFGEGGQRLAGDDLPFLAARGLRGGGFDMSLAGFLAAMAKLGLGRLVLTDGDRGAYVGDGKEMLFCPASPCETVGTAGAGDAFASTFTAALAHGWSVEDGLKAATLNAASVIGYVDTQTGLLGHQALRQRMAETELDLRRWPLEG</sequence>
<feature type="domain" description="Carbohydrate kinase PfkB" evidence="3">
    <location>
        <begin position="36"/>
        <end position="336"/>
    </location>
</feature>
<dbReference type="PANTHER" id="PTHR10584:SF166">
    <property type="entry name" value="RIBOKINASE"/>
    <property type="match status" value="1"/>
</dbReference>
<name>A0A212K4C9_9PROT</name>
<keyword evidence="2 4" id="KW-0418">Kinase</keyword>
<dbReference type="InterPro" id="IPR002139">
    <property type="entry name" value="Ribo/fructo_kinase"/>
</dbReference>
<dbReference type="GO" id="GO:0006796">
    <property type="term" value="P:phosphate-containing compound metabolic process"/>
    <property type="evidence" value="ECO:0007669"/>
    <property type="project" value="UniProtKB-ARBA"/>
</dbReference>
<organism evidence="4">
    <name type="scientific">uncultured Alphaproteobacteria bacterium</name>
    <dbReference type="NCBI Taxonomy" id="91750"/>
    <lineage>
        <taxon>Bacteria</taxon>
        <taxon>Pseudomonadati</taxon>
        <taxon>Pseudomonadota</taxon>
        <taxon>Alphaproteobacteria</taxon>
        <taxon>environmental samples</taxon>
    </lineage>
</organism>
<dbReference type="GO" id="GO:0005829">
    <property type="term" value="C:cytosol"/>
    <property type="evidence" value="ECO:0007669"/>
    <property type="project" value="TreeGrafter"/>
</dbReference>
<evidence type="ECO:0000313" key="4">
    <source>
        <dbReference type="EMBL" id="SBW06571.1"/>
    </source>
</evidence>
<dbReference type="InterPro" id="IPR029056">
    <property type="entry name" value="Ribokinase-like"/>
</dbReference>
<dbReference type="PANTHER" id="PTHR10584">
    <property type="entry name" value="SUGAR KINASE"/>
    <property type="match status" value="1"/>
</dbReference>
<evidence type="ECO:0000259" key="3">
    <source>
        <dbReference type="Pfam" id="PF00294"/>
    </source>
</evidence>
<gene>
    <name evidence="4" type="ORF">KL86APRO_12123</name>
</gene>
<evidence type="ECO:0000256" key="2">
    <source>
        <dbReference type="ARBA" id="ARBA00022777"/>
    </source>
</evidence>
<reference evidence="4" key="1">
    <citation type="submission" date="2016-04" db="EMBL/GenBank/DDBJ databases">
        <authorList>
            <person name="Evans L.H."/>
            <person name="Alamgir A."/>
            <person name="Owens N."/>
            <person name="Weber N.D."/>
            <person name="Virtaneva K."/>
            <person name="Barbian K."/>
            <person name="Babar A."/>
            <person name="Rosenke K."/>
        </authorList>
    </citation>
    <scope>NUCLEOTIDE SEQUENCE</scope>
    <source>
        <strain evidence="4">86</strain>
    </source>
</reference>